<dbReference type="GeneID" id="19525496"/>
<evidence type="ECO:0000313" key="1">
    <source>
        <dbReference type="EMBL" id="AHZ09879.1"/>
    </source>
</evidence>
<organism evidence="1 2">
    <name type="scientific">Bacillus phage Evoli</name>
    <dbReference type="NCBI Taxonomy" id="1486658"/>
    <lineage>
        <taxon>Viruses</taxon>
        <taxon>Duplodnaviria</taxon>
        <taxon>Heunggongvirae</taxon>
        <taxon>Uroviricota</taxon>
        <taxon>Caudoviricetes</taxon>
        <taxon>Herelleviridae</taxon>
        <taxon>Bastillevirinae</taxon>
        <taxon>Bastillevirus</taxon>
        <taxon>Bastillevirus evoli</taxon>
    </lineage>
</organism>
<accession>A0A024AZT6</accession>
<dbReference type="RefSeq" id="YP_009035676.1">
    <property type="nucleotide sequence ID" value="NC_024207.1"/>
</dbReference>
<keyword evidence="2" id="KW-1185">Reference proteome</keyword>
<proteinExistence type="predicted"/>
<name>A0A024AZT6_9CAUD</name>
<dbReference type="Proteomes" id="UP000026901">
    <property type="component" value="Segment"/>
</dbReference>
<dbReference type="OrthoDB" id="28985at10239"/>
<dbReference type="KEGG" id="vg:19525496"/>
<evidence type="ECO:0000313" key="2">
    <source>
        <dbReference type="Proteomes" id="UP000026901"/>
    </source>
</evidence>
<reference evidence="2" key="1">
    <citation type="submission" date="2014-09" db="EMBL/GenBank/DDBJ databases">
        <authorList>
            <person name="Sauder A.B."/>
            <person name="McKenzie Q.R."/>
            <person name="Temple L.M."/>
            <person name="Alexis B.K."/>
            <person name="Al-Atrache Z."/>
            <person name="Lewis L.O."/>
            <person name="Loesser-Casey K.E."/>
            <person name="Mitchell K.J."/>
        </authorList>
    </citation>
    <scope>NUCLEOTIDE SEQUENCE [LARGE SCALE GENOMIC DNA]</scope>
</reference>
<protein>
    <submittedName>
        <fullName evidence="1">Uncharacterized protein</fullName>
    </submittedName>
</protein>
<dbReference type="EMBL" id="KJ489398">
    <property type="protein sequence ID" value="AHZ09879.1"/>
    <property type="molecule type" value="Genomic_DNA"/>
</dbReference>
<sequence>MAIKRELLEVEVTFNETEIYAQSAKDAVEHRLYNIDGVLEWDTHMLTSLDNDDDTTTEKFLLCVVYNTYDLSGSSLEDVIDTELYTEDGVIGYATQPLKESTLDATIALEEISYGSSN</sequence>